<gene>
    <name evidence="1" type="ORF">AGERDE_LOCUS13575</name>
</gene>
<organism evidence="1 2">
    <name type="scientific">Ambispora gerdemannii</name>
    <dbReference type="NCBI Taxonomy" id="144530"/>
    <lineage>
        <taxon>Eukaryota</taxon>
        <taxon>Fungi</taxon>
        <taxon>Fungi incertae sedis</taxon>
        <taxon>Mucoromycota</taxon>
        <taxon>Glomeromycotina</taxon>
        <taxon>Glomeromycetes</taxon>
        <taxon>Archaeosporales</taxon>
        <taxon>Ambisporaceae</taxon>
        <taxon>Ambispora</taxon>
    </lineage>
</organism>
<accession>A0A9N9HS47</accession>
<sequence>MADAIMMVLREFNLVEKTLALTTNNASSMIFCDTSIAEELEREFNNLNFAHYRCAVHIFNLAVTQGIKLINESVEK</sequence>
<feature type="non-terminal residue" evidence="1">
    <location>
        <position position="76"/>
    </location>
</feature>
<protein>
    <submittedName>
        <fullName evidence="1">12318_t:CDS:1</fullName>
    </submittedName>
</protein>
<proteinExistence type="predicted"/>
<dbReference type="AlphaFoldDB" id="A0A9N9HS47"/>
<evidence type="ECO:0000313" key="1">
    <source>
        <dbReference type="EMBL" id="CAG8702396.1"/>
    </source>
</evidence>
<evidence type="ECO:0000313" key="2">
    <source>
        <dbReference type="Proteomes" id="UP000789831"/>
    </source>
</evidence>
<dbReference type="Proteomes" id="UP000789831">
    <property type="component" value="Unassembled WGS sequence"/>
</dbReference>
<dbReference type="OrthoDB" id="2434869at2759"/>
<keyword evidence="2" id="KW-1185">Reference proteome</keyword>
<comment type="caution">
    <text evidence="1">The sequence shown here is derived from an EMBL/GenBank/DDBJ whole genome shotgun (WGS) entry which is preliminary data.</text>
</comment>
<reference evidence="1" key="1">
    <citation type="submission" date="2021-06" db="EMBL/GenBank/DDBJ databases">
        <authorList>
            <person name="Kallberg Y."/>
            <person name="Tangrot J."/>
            <person name="Rosling A."/>
        </authorList>
    </citation>
    <scope>NUCLEOTIDE SEQUENCE</scope>
    <source>
        <strain evidence="1">MT106</strain>
    </source>
</reference>
<name>A0A9N9HS47_9GLOM</name>
<dbReference type="EMBL" id="CAJVPL010018589">
    <property type="protein sequence ID" value="CAG8702396.1"/>
    <property type="molecule type" value="Genomic_DNA"/>
</dbReference>